<evidence type="ECO:0000256" key="3">
    <source>
        <dbReference type="ARBA" id="ARBA00022679"/>
    </source>
</evidence>
<feature type="transmembrane region" description="Helical" evidence="16">
    <location>
        <begin position="7"/>
        <end position="27"/>
    </location>
</feature>
<dbReference type="InterPro" id="IPR000719">
    <property type="entry name" value="Prot_kinase_dom"/>
</dbReference>
<keyword evidence="9" id="KW-1015">Disulfide bond</keyword>
<dbReference type="Gene3D" id="3.30.200.20">
    <property type="entry name" value="Phosphorylase Kinase, domain 1"/>
    <property type="match status" value="1"/>
</dbReference>
<dbReference type="InterPro" id="IPR011009">
    <property type="entry name" value="Kinase-like_dom_sf"/>
</dbReference>
<evidence type="ECO:0000256" key="16">
    <source>
        <dbReference type="SAM" id="Phobius"/>
    </source>
</evidence>
<feature type="domain" description="Gnk2-homologous" evidence="18">
    <location>
        <begin position="141"/>
        <end position="243"/>
    </location>
</feature>
<dbReference type="EC" id="2.7.11.1" evidence="1"/>
<dbReference type="InterPro" id="IPR052059">
    <property type="entry name" value="CR_Ser/Thr_kinase"/>
</dbReference>
<dbReference type="SMART" id="SM00220">
    <property type="entry name" value="S_TKc"/>
    <property type="match status" value="1"/>
</dbReference>
<evidence type="ECO:0000256" key="9">
    <source>
        <dbReference type="ARBA" id="ARBA00023157"/>
    </source>
</evidence>
<evidence type="ECO:0000313" key="20">
    <source>
        <dbReference type="RefSeq" id="XP_039122025.1"/>
    </source>
</evidence>
<evidence type="ECO:0000256" key="10">
    <source>
        <dbReference type="ARBA" id="ARBA00023170"/>
    </source>
</evidence>
<dbReference type="Proteomes" id="UP001515500">
    <property type="component" value="Chromosome 4"/>
</dbReference>
<dbReference type="GO" id="GO:0005524">
    <property type="term" value="F:ATP binding"/>
    <property type="evidence" value="ECO:0007669"/>
    <property type="project" value="UniProtKB-UniRule"/>
</dbReference>
<keyword evidence="8 14" id="KW-0067">ATP-binding</keyword>
<evidence type="ECO:0000256" key="14">
    <source>
        <dbReference type="PROSITE-ProRule" id="PRU10141"/>
    </source>
</evidence>
<dbReference type="InterPro" id="IPR002902">
    <property type="entry name" value="GNK2"/>
</dbReference>
<comment type="catalytic activity">
    <reaction evidence="12">
        <text>L-threonyl-[protein] + ATP = O-phospho-L-threonyl-[protein] + ADP + H(+)</text>
        <dbReference type="Rhea" id="RHEA:46608"/>
        <dbReference type="Rhea" id="RHEA-COMP:11060"/>
        <dbReference type="Rhea" id="RHEA-COMP:11605"/>
        <dbReference type="ChEBI" id="CHEBI:15378"/>
        <dbReference type="ChEBI" id="CHEBI:30013"/>
        <dbReference type="ChEBI" id="CHEBI:30616"/>
        <dbReference type="ChEBI" id="CHEBI:61977"/>
        <dbReference type="ChEBI" id="CHEBI:456216"/>
        <dbReference type="EC" id="2.7.11.1"/>
    </reaction>
</comment>
<feature type="compositionally biased region" description="Low complexity" evidence="15">
    <location>
        <begin position="854"/>
        <end position="864"/>
    </location>
</feature>
<reference evidence="20" key="1">
    <citation type="submission" date="2025-08" db="UniProtKB">
        <authorList>
            <consortium name="RefSeq"/>
        </authorList>
    </citation>
    <scope>IDENTIFICATION</scope>
</reference>
<dbReference type="GO" id="GO:0004674">
    <property type="term" value="F:protein serine/threonine kinase activity"/>
    <property type="evidence" value="ECO:0007669"/>
    <property type="project" value="UniProtKB-KW"/>
</dbReference>
<dbReference type="Gene3D" id="1.10.510.10">
    <property type="entry name" value="Transferase(Phosphotransferase) domain 1"/>
    <property type="match status" value="1"/>
</dbReference>
<keyword evidence="2" id="KW-0723">Serine/threonine-protein kinase</keyword>
<keyword evidence="4" id="KW-0732">Signal</keyword>
<dbReference type="AlphaFoldDB" id="A0AB40B419"/>
<dbReference type="InterPro" id="IPR017441">
    <property type="entry name" value="Protein_kinase_ATP_BS"/>
</dbReference>
<feature type="transmembrane region" description="Helical" evidence="16">
    <location>
        <begin position="500"/>
        <end position="522"/>
    </location>
</feature>
<dbReference type="InterPro" id="IPR001245">
    <property type="entry name" value="Ser-Thr/Tyr_kinase_cat_dom"/>
</dbReference>
<evidence type="ECO:0000256" key="2">
    <source>
        <dbReference type="ARBA" id="ARBA00022527"/>
    </source>
</evidence>
<gene>
    <name evidence="20" type="primary">LOC120258640</name>
</gene>
<dbReference type="Gene3D" id="3.30.430.20">
    <property type="entry name" value="Gnk2 domain, C-X8-C-X2-C motif"/>
    <property type="match status" value="4"/>
</dbReference>
<evidence type="ECO:0000256" key="7">
    <source>
        <dbReference type="ARBA" id="ARBA00022777"/>
    </source>
</evidence>
<evidence type="ECO:0000256" key="8">
    <source>
        <dbReference type="ARBA" id="ARBA00022840"/>
    </source>
</evidence>
<name>A0AB40B419_DIOCR</name>
<evidence type="ECO:0000256" key="15">
    <source>
        <dbReference type="SAM" id="MobiDB-lite"/>
    </source>
</evidence>
<dbReference type="FunFam" id="1.10.510.10:FF:000467">
    <property type="entry name" value="Liguleless narrow1"/>
    <property type="match status" value="1"/>
</dbReference>
<feature type="domain" description="Protein kinase" evidence="17">
    <location>
        <begin position="561"/>
        <end position="840"/>
    </location>
</feature>
<keyword evidence="16" id="KW-1133">Transmembrane helix</keyword>
<evidence type="ECO:0000313" key="19">
    <source>
        <dbReference type="Proteomes" id="UP001515500"/>
    </source>
</evidence>
<accession>A0AB40B419</accession>
<proteinExistence type="predicted"/>
<keyword evidence="7" id="KW-0418">Kinase</keyword>
<dbReference type="PROSITE" id="PS50011">
    <property type="entry name" value="PROTEIN_KINASE_DOM"/>
    <property type="match status" value="1"/>
</dbReference>
<dbReference type="PROSITE" id="PS00107">
    <property type="entry name" value="PROTEIN_KINASE_ATP"/>
    <property type="match status" value="1"/>
</dbReference>
<keyword evidence="5" id="KW-0677">Repeat</keyword>
<dbReference type="RefSeq" id="XP_039122025.1">
    <property type="nucleotide sequence ID" value="XM_039266091.1"/>
</dbReference>
<dbReference type="InterPro" id="IPR008271">
    <property type="entry name" value="Ser/Thr_kinase_AS"/>
</dbReference>
<sequence>MKRYGHLLLLHRCTIFSFFYFLIQWTFLHSIAIETLTYKQINPSCGTTKYVDNSPFSTNLNSLLSILKGKSSSSISINETDGEAPATVFGLYFCTGDLPQAQCQDCIQTAINDITVNCPSSKQAIIWYDYCELRYSDTNFFGDPDTNGFWMINNKENTTSKRPVQVVSQLVREAPTATHMFKSQALINESLYALAQCSSDLTTKECSNCLTTILANITACCTSANGWRYLAPSCWIRYEATPFLQNLGGTSTSISRSDCSSDDFLASNGLNATAQLESILSNLTKQAPAFNGFYKTSEGEDMNKIYGLALCRGDIQNKTDDCQSCLQDASKGIVEACPNKAQAIEWYEKCFVRYSNQNFFGKVDTDSVQRLCGVNQLSPEANIATVNLALGLINDTVNNQMFVGAGEEEISNSLKGYVLLQCTRDLSKEGCTQCLQRGVSQVSMDCNKTNGWRYLSGSCTLRFEVNPFFDTALISTLSPPVSPEPNNGGEGKKKSKTVNIAAIAAPVSGLILLGSCILYIWWRLRRRNERRRKQFEDYRPVTNNDLPFMDLATIQAATGNFAVENKLGEGGFGSVYKGVLNNGTEVAVKRLSAKSKQGAIEFENEVKLIAKLQHRNLVKMLGWCAEREEKLLIYEYLPNKSLDALLFDSEKRVQLDWNKRLQIIGGIARGLLYLHEDSLLKVIHRDLKASNVLLDNKMTPKISDFGMARIFGGDESEANTNRVVGTYGYMAPEYAMGGLFSAKSDVYSFGVLILEIVTGQRNGREHFEEHGQTLIRNMWHLWVEGRAVKLMDPLLEGSYPINEAMKCIKIGLLCVQENTEVRPTMSLVVHMLRSVDETVFPEPSQPPTFMRQRSSVSNGSSSSIGSHATLVHSINDVTNSDVQAR</sequence>
<protein>
    <recommendedName>
        <fullName evidence="1">non-specific serine/threonine protein kinase</fullName>
        <ecNumber evidence="1">2.7.11.1</ecNumber>
    </recommendedName>
</protein>
<feature type="domain" description="Gnk2-homologous" evidence="18">
    <location>
        <begin position="363"/>
        <end position="468"/>
    </location>
</feature>
<dbReference type="CDD" id="cd14066">
    <property type="entry name" value="STKc_IRAK"/>
    <property type="match status" value="1"/>
</dbReference>
<dbReference type="InterPro" id="IPR038408">
    <property type="entry name" value="GNK2_sf"/>
</dbReference>
<keyword evidence="16" id="KW-0812">Transmembrane</keyword>
<keyword evidence="3" id="KW-0808">Transferase</keyword>
<feature type="binding site" evidence="14">
    <location>
        <position position="589"/>
    </location>
    <ligand>
        <name>ATP</name>
        <dbReference type="ChEBI" id="CHEBI:30616"/>
    </ligand>
</feature>
<dbReference type="GeneID" id="120258640"/>
<dbReference type="Pfam" id="PF01657">
    <property type="entry name" value="Stress-antifung"/>
    <property type="match status" value="4"/>
</dbReference>
<evidence type="ECO:0000256" key="4">
    <source>
        <dbReference type="ARBA" id="ARBA00022729"/>
    </source>
</evidence>
<dbReference type="PROSITE" id="PS00108">
    <property type="entry name" value="PROTEIN_KINASE_ST"/>
    <property type="match status" value="1"/>
</dbReference>
<dbReference type="FunFam" id="3.30.200.20:FF:000195">
    <property type="entry name" value="G-type lectin S-receptor-like serine/threonine-protein kinase"/>
    <property type="match status" value="1"/>
</dbReference>
<dbReference type="Pfam" id="PF07714">
    <property type="entry name" value="PK_Tyr_Ser-Thr"/>
    <property type="match status" value="1"/>
</dbReference>
<dbReference type="CDD" id="cd23509">
    <property type="entry name" value="Gnk2-like"/>
    <property type="match status" value="4"/>
</dbReference>
<dbReference type="PANTHER" id="PTHR47973">
    <property type="entry name" value="CYSTEINE-RICH RECEPTOR-LIKE PROTEIN KINASE 3"/>
    <property type="match status" value="1"/>
</dbReference>
<evidence type="ECO:0000256" key="11">
    <source>
        <dbReference type="ARBA" id="ARBA00023180"/>
    </source>
</evidence>
<evidence type="ECO:0000259" key="18">
    <source>
        <dbReference type="PROSITE" id="PS51473"/>
    </source>
</evidence>
<organism evidence="19 20">
    <name type="scientific">Dioscorea cayennensis subsp. rotundata</name>
    <name type="common">White Guinea yam</name>
    <name type="synonym">Dioscorea rotundata</name>
    <dbReference type="NCBI Taxonomy" id="55577"/>
    <lineage>
        <taxon>Eukaryota</taxon>
        <taxon>Viridiplantae</taxon>
        <taxon>Streptophyta</taxon>
        <taxon>Embryophyta</taxon>
        <taxon>Tracheophyta</taxon>
        <taxon>Spermatophyta</taxon>
        <taxon>Magnoliopsida</taxon>
        <taxon>Liliopsida</taxon>
        <taxon>Dioscoreales</taxon>
        <taxon>Dioscoreaceae</taxon>
        <taxon>Dioscorea</taxon>
    </lineage>
</organism>
<dbReference type="SUPFAM" id="SSF56112">
    <property type="entry name" value="Protein kinase-like (PK-like)"/>
    <property type="match status" value="1"/>
</dbReference>
<feature type="domain" description="Gnk2-homologous" evidence="18">
    <location>
        <begin position="38"/>
        <end position="140"/>
    </location>
</feature>
<evidence type="ECO:0000256" key="5">
    <source>
        <dbReference type="ARBA" id="ARBA00022737"/>
    </source>
</evidence>
<comment type="catalytic activity">
    <reaction evidence="13">
        <text>L-seryl-[protein] + ATP = O-phospho-L-seryl-[protein] + ADP + H(+)</text>
        <dbReference type="Rhea" id="RHEA:17989"/>
        <dbReference type="Rhea" id="RHEA-COMP:9863"/>
        <dbReference type="Rhea" id="RHEA-COMP:11604"/>
        <dbReference type="ChEBI" id="CHEBI:15378"/>
        <dbReference type="ChEBI" id="CHEBI:29999"/>
        <dbReference type="ChEBI" id="CHEBI:30616"/>
        <dbReference type="ChEBI" id="CHEBI:83421"/>
        <dbReference type="ChEBI" id="CHEBI:456216"/>
        <dbReference type="EC" id="2.7.11.1"/>
    </reaction>
</comment>
<evidence type="ECO:0000256" key="6">
    <source>
        <dbReference type="ARBA" id="ARBA00022741"/>
    </source>
</evidence>
<feature type="region of interest" description="Disordered" evidence="15">
    <location>
        <begin position="842"/>
        <end position="864"/>
    </location>
</feature>
<keyword evidence="6 14" id="KW-0547">Nucleotide-binding</keyword>
<keyword evidence="10" id="KW-0675">Receptor</keyword>
<keyword evidence="19" id="KW-1185">Reference proteome</keyword>
<evidence type="ECO:0000256" key="12">
    <source>
        <dbReference type="ARBA" id="ARBA00047899"/>
    </source>
</evidence>
<evidence type="ECO:0000256" key="13">
    <source>
        <dbReference type="ARBA" id="ARBA00048679"/>
    </source>
</evidence>
<evidence type="ECO:0000259" key="17">
    <source>
        <dbReference type="PROSITE" id="PS50011"/>
    </source>
</evidence>
<dbReference type="PROSITE" id="PS51473">
    <property type="entry name" value="GNK2"/>
    <property type="match status" value="4"/>
</dbReference>
<evidence type="ECO:0000256" key="1">
    <source>
        <dbReference type="ARBA" id="ARBA00012513"/>
    </source>
</evidence>
<feature type="domain" description="Gnk2-homologous" evidence="18">
    <location>
        <begin position="252"/>
        <end position="359"/>
    </location>
</feature>
<keyword evidence="16" id="KW-0472">Membrane</keyword>
<keyword evidence="11" id="KW-0325">Glycoprotein</keyword>